<dbReference type="Pfam" id="PF03114">
    <property type="entry name" value="BAR"/>
    <property type="match status" value="1"/>
</dbReference>
<reference evidence="2" key="1">
    <citation type="submission" date="2020-03" db="EMBL/GenBank/DDBJ databases">
        <authorList>
            <person name="Weist P."/>
        </authorList>
    </citation>
    <scope>NUCLEOTIDE SEQUENCE</scope>
</reference>
<gene>
    <name evidence="2" type="ORF">PLEPLA_LOCUS21286</name>
</gene>
<sequence>MDLTRLAADAGQFINRAIQYTGETIGQADKTDLGPGLEELLVLADATKTCTDKIISQTEVVLQPSTGARLEDRLYEHLEWSAPLRPRALEVLGNEMTQAGLELGSNTPYGTALLRCGEVQKQLSDAERKFVQSTNIHFLTPLRSFTEGEHRTIQDERRMLLNKRLDWTSLKAD</sequence>
<proteinExistence type="predicted"/>
<name>A0A9N7UN91_PLEPL</name>
<dbReference type="GO" id="GO:0005737">
    <property type="term" value="C:cytoplasm"/>
    <property type="evidence" value="ECO:0007669"/>
    <property type="project" value="InterPro"/>
</dbReference>
<dbReference type="EMBL" id="CADEAL010001535">
    <property type="protein sequence ID" value="CAB1433198.1"/>
    <property type="molecule type" value="Genomic_DNA"/>
</dbReference>
<dbReference type="Proteomes" id="UP001153269">
    <property type="component" value="Unassembled WGS sequence"/>
</dbReference>
<comment type="caution">
    <text evidence="2">The sequence shown here is derived from an EMBL/GenBank/DDBJ whole genome shotgun (WGS) entry which is preliminary data.</text>
</comment>
<feature type="domain" description="BAR" evidence="1">
    <location>
        <begin position="14"/>
        <end position="171"/>
    </location>
</feature>
<evidence type="ECO:0000313" key="3">
    <source>
        <dbReference type="Proteomes" id="UP001153269"/>
    </source>
</evidence>
<dbReference type="Gene3D" id="1.20.1270.60">
    <property type="entry name" value="Arfaptin homology (AH) domain/BAR domain"/>
    <property type="match status" value="1"/>
</dbReference>
<keyword evidence="3" id="KW-1185">Reference proteome</keyword>
<evidence type="ECO:0000259" key="1">
    <source>
        <dbReference type="Pfam" id="PF03114"/>
    </source>
</evidence>
<accession>A0A9N7UN91</accession>
<dbReference type="InterPro" id="IPR027267">
    <property type="entry name" value="AH/BAR_dom_sf"/>
</dbReference>
<dbReference type="SUPFAM" id="SSF103657">
    <property type="entry name" value="BAR/IMD domain-like"/>
    <property type="match status" value="1"/>
</dbReference>
<dbReference type="AlphaFoldDB" id="A0A9N7UN91"/>
<protein>
    <recommendedName>
        <fullName evidence="1">BAR domain-containing protein</fullName>
    </recommendedName>
</protein>
<evidence type="ECO:0000313" key="2">
    <source>
        <dbReference type="EMBL" id="CAB1433198.1"/>
    </source>
</evidence>
<dbReference type="InterPro" id="IPR004148">
    <property type="entry name" value="BAR_dom"/>
</dbReference>
<organism evidence="2 3">
    <name type="scientific">Pleuronectes platessa</name>
    <name type="common">European plaice</name>
    <dbReference type="NCBI Taxonomy" id="8262"/>
    <lineage>
        <taxon>Eukaryota</taxon>
        <taxon>Metazoa</taxon>
        <taxon>Chordata</taxon>
        <taxon>Craniata</taxon>
        <taxon>Vertebrata</taxon>
        <taxon>Euteleostomi</taxon>
        <taxon>Actinopterygii</taxon>
        <taxon>Neopterygii</taxon>
        <taxon>Teleostei</taxon>
        <taxon>Neoteleostei</taxon>
        <taxon>Acanthomorphata</taxon>
        <taxon>Carangaria</taxon>
        <taxon>Pleuronectiformes</taxon>
        <taxon>Pleuronectoidei</taxon>
        <taxon>Pleuronectidae</taxon>
        <taxon>Pleuronectes</taxon>
    </lineage>
</organism>